<dbReference type="SMART" id="SM00448">
    <property type="entry name" value="REC"/>
    <property type="match status" value="1"/>
</dbReference>
<dbReference type="AlphaFoldDB" id="A0A2N5GSW5"/>
<dbReference type="EMBL" id="PGVA01000001">
    <property type="protein sequence ID" value="PLR86860.1"/>
    <property type="molecule type" value="Genomic_DNA"/>
</dbReference>
<dbReference type="Gene3D" id="2.20.25.10">
    <property type="match status" value="1"/>
</dbReference>
<name>A0A2N5GSW5_9BACI</name>
<dbReference type="SUPFAM" id="SSF52172">
    <property type="entry name" value="CheY-like"/>
    <property type="match status" value="1"/>
</dbReference>
<evidence type="ECO:0000259" key="3">
    <source>
        <dbReference type="PROSITE" id="PS50930"/>
    </source>
</evidence>
<dbReference type="GO" id="GO:0003677">
    <property type="term" value="F:DNA binding"/>
    <property type="evidence" value="ECO:0007669"/>
    <property type="project" value="UniProtKB-KW"/>
</dbReference>
<protein>
    <submittedName>
        <fullName evidence="4">DNA-binding response regulator</fullName>
    </submittedName>
</protein>
<evidence type="ECO:0000259" key="2">
    <source>
        <dbReference type="PROSITE" id="PS50110"/>
    </source>
</evidence>
<gene>
    <name evidence="4" type="ORF">CU635_00800</name>
    <name evidence="5" type="ORF">CVD25_17260</name>
</gene>
<dbReference type="EMBL" id="PGVD01000053">
    <property type="protein sequence ID" value="PLR93348.1"/>
    <property type="molecule type" value="Genomic_DNA"/>
</dbReference>
<dbReference type="InterPro" id="IPR011006">
    <property type="entry name" value="CheY-like_superfamily"/>
</dbReference>
<evidence type="ECO:0000256" key="1">
    <source>
        <dbReference type="PROSITE-ProRule" id="PRU00169"/>
    </source>
</evidence>
<dbReference type="Gene3D" id="3.40.50.2300">
    <property type="match status" value="1"/>
</dbReference>
<dbReference type="Proteomes" id="UP000235114">
    <property type="component" value="Unassembled WGS sequence"/>
</dbReference>
<dbReference type="PANTHER" id="PTHR37299:SF1">
    <property type="entry name" value="STAGE 0 SPORULATION PROTEIN A HOMOLOG"/>
    <property type="match status" value="1"/>
</dbReference>
<dbReference type="Pfam" id="PF00072">
    <property type="entry name" value="Response_reg"/>
    <property type="match status" value="1"/>
</dbReference>
<dbReference type="PROSITE" id="PS50110">
    <property type="entry name" value="RESPONSE_REGULATORY"/>
    <property type="match status" value="1"/>
</dbReference>
<feature type="modified residue" description="4-aspartylphosphate" evidence="1">
    <location>
        <position position="54"/>
    </location>
</feature>
<evidence type="ECO:0000313" key="6">
    <source>
        <dbReference type="Proteomes" id="UP000234951"/>
    </source>
</evidence>
<proteinExistence type="predicted"/>
<dbReference type="InterPro" id="IPR001789">
    <property type="entry name" value="Sig_transdc_resp-reg_receiver"/>
</dbReference>
<dbReference type="Proteomes" id="UP000234951">
    <property type="component" value="Unassembled WGS sequence"/>
</dbReference>
<keyword evidence="7" id="KW-1185">Reference proteome</keyword>
<feature type="domain" description="HTH LytTR-type" evidence="3">
    <location>
        <begin position="144"/>
        <end position="248"/>
    </location>
</feature>
<dbReference type="Pfam" id="PF04397">
    <property type="entry name" value="LytTR"/>
    <property type="match status" value="1"/>
</dbReference>
<dbReference type="Gene3D" id="2.40.50.40">
    <property type="match status" value="1"/>
</dbReference>
<organism evidence="4 6">
    <name type="scientific">Bacillus canaveralius</name>
    <dbReference type="NCBI Taxonomy" id="1403243"/>
    <lineage>
        <taxon>Bacteria</taxon>
        <taxon>Bacillati</taxon>
        <taxon>Bacillota</taxon>
        <taxon>Bacilli</taxon>
        <taxon>Bacillales</taxon>
        <taxon>Bacillaceae</taxon>
        <taxon>Bacillus</taxon>
    </lineage>
</organism>
<evidence type="ECO:0000313" key="5">
    <source>
        <dbReference type="EMBL" id="PLR93348.1"/>
    </source>
</evidence>
<dbReference type="InterPro" id="IPR007492">
    <property type="entry name" value="LytTR_DNA-bd_dom"/>
</dbReference>
<dbReference type="RefSeq" id="WP_101575270.1">
    <property type="nucleotide sequence ID" value="NZ_PGVA01000001.1"/>
</dbReference>
<reference evidence="4 6" key="1">
    <citation type="submission" date="2017-11" db="EMBL/GenBank/DDBJ databases">
        <title>Comparitive Functional Genomics of Dry Heat Resistant strains isolated from the Viking Spacecraft.</title>
        <authorList>
            <person name="Seuylemezian A."/>
            <person name="Cooper K."/>
            <person name="Vaishampayan P."/>
        </authorList>
    </citation>
    <scope>NUCLEOTIDE SEQUENCE [LARGE SCALE GENOMIC DNA]</scope>
    <source>
        <strain evidence="4 6">M4.6</strain>
    </source>
</reference>
<evidence type="ECO:0000313" key="7">
    <source>
        <dbReference type="Proteomes" id="UP000235114"/>
    </source>
</evidence>
<reference evidence="5 7" key="2">
    <citation type="submission" date="2017-12" db="EMBL/GenBank/DDBJ databases">
        <title>Comparative Functional Genomics of Dry Heat Resistant strains isolated from the Viking Spacecraft.</title>
        <authorList>
            <person name="Seuylemezian A."/>
            <person name="Cooper K."/>
            <person name="Vaishampayan P."/>
        </authorList>
    </citation>
    <scope>NUCLEOTIDE SEQUENCE [LARGE SCALE GENOMIC DNA]</scope>
    <source>
        <strain evidence="5 7">ATCC 29669</strain>
    </source>
</reference>
<accession>A0A2N5GSW5</accession>
<comment type="caution">
    <text evidence="4">The sequence shown here is derived from an EMBL/GenBank/DDBJ whole genome shotgun (WGS) entry which is preliminary data.</text>
</comment>
<sequence length="248" mass="28207">MLKAFIVDDEPLARDELAYLLLRTKKVEIVGAADSIETALKQLSDFEIDVLFLDIELGEDSGIDLAKQLVELEQRPEIVFATAYDEFALKAFELEAADYILKPFDESRVGQTVEKISKLLARKKAIKSAEPEQKPPFLERTGKLAITAEERIVLINIESILYISTAEGRTMIATDKQKYYAAEPLVTFERRLQGTPIVRVHRAFLVNLKAILEIQPWFHSTYNLMMPDGEKVPVSRTYTKELKQLLGF</sequence>
<evidence type="ECO:0000313" key="4">
    <source>
        <dbReference type="EMBL" id="PLR86860.1"/>
    </source>
</evidence>
<dbReference type="PANTHER" id="PTHR37299">
    <property type="entry name" value="TRANSCRIPTIONAL REGULATOR-RELATED"/>
    <property type="match status" value="1"/>
</dbReference>
<feature type="domain" description="Response regulatory" evidence="2">
    <location>
        <begin position="3"/>
        <end position="117"/>
    </location>
</feature>
<keyword evidence="4" id="KW-0238">DNA-binding</keyword>
<dbReference type="OrthoDB" id="9809318at2"/>
<dbReference type="SMART" id="SM00850">
    <property type="entry name" value="LytTR"/>
    <property type="match status" value="1"/>
</dbReference>
<keyword evidence="1" id="KW-0597">Phosphoprotein</keyword>
<dbReference type="GO" id="GO:0000156">
    <property type="term" value="F:phosphorelay response regulator activity"/>
    <property type="evidence" value="ECO:0007669"/>
    <property type="project" value="InterPro"/>
</dbReference>
<dbReference type="InterPro" id="IPR046947">
    <property type="entry name" value="LytR-like"/>
</dbReference>
<dbReference type="PROSITE" id="PS50930">
    <property type="entry name" value="HTH_LYTTR"/>
    <property type="match status" value="1"/>
</dbReference>